<dbReference type="PROSITE" id="PS00018">
    <property type="entry name" value="EF_HAND_1"/>
    <property type="match status" value="1"/>
</dbReference>
<evidence type="ECO:0000259" key="1">
    <source>
        <dbReference type="Pfam" id="PF11919"/>
    </source>
</evidence>
<evidence type="ECO:0000313" key="3">
    <source>
        <dbReference type="Proteomes" id="UP000078387"/>
    </source>
</evidence>
<dbReference type="OMA" id="EQSIDCC"/>
<gene>
    <name evidence="2" type="ORF">CL6EHI_082520</name>
</gene>
<dbReference type="VEuPathDB" id="AmoebaDB:EHI_082520"/>
<dbReference type="InterPro" id="IPR018247">
    <property type="entry name" value="EF_Hand_1_Ca_BS"/>
</dbReference>
<accession>A0A5K1VK06</accession>
<dbReference type="GO" id="GO:0016504">
    <property type="term" value="F:peptidase activator activity"/>
    <property type="evidence" value="ECO:0007669"/>
    <property type="project" value="InterPro"/>
</dbReference>
<dbReference type="VEuPathDB" id="AmoebaDB:EHI7A_020570"/>
<evidence type="ECO:0000313" key="2">
    <source>
        <dbReference type="EMBL" id="GAT96995.1"/>
    </source>
</evidence>
<dbReference type="InterPro" id="IPR021843">
    <property type="entry name" value="PSME4_C"/>
</dbReference>
<feature type="domain" description="Proteasome activator complex subunit 4 C-terminal" evidence="1">
    <location>
        <begin position="1587"/>
        <end position="1671"/>
    </location>
</feature>
<dbReference type="PANTHER" id="PTHR32170:SF3">
    <property type="entry name" value="PROTEASOME ACTIVATOR COMPLEX SUBUNIT 4"/>
    <property type="match status" value="1"/>
</dbReference>
<dbReference type="GO" id="GO:0070628">
    <property type="term" value="F:proteasome binding"/>
    <property type="evidence" value="ECO:0007669"/>
    <property type="project" value="InterPro"/>
</dbReference>
<dbReference type="VEuPathDB" id="AmoebaDB:EHI8A_015640"/>
<dbReference type="Pfam" id="PF11919">
    <property type="entry name" value="PSME4_C"/>
    <property type="match status" value="1"/>
</dbReference>
<reference evidence="2 3" key="1">
    <citation type="submission" date="2016-05" db="EMBL/GenBank/DDBJ databases">
        <title>First whole genome sequencing of Entamoeba histolytica HM1:IMSS-clone-6.</title>
        <authorList>
            <person name="Mukherjee Avik.K."/>
            <person name="Izumyama S."/>
            <person name="Nakada-Tsukui K."/>
            <person name="Nozaki T."/>
        </authorList>
    </citation>
    <scope>NUCLEOTIDE SEQUENCE [LARGE SCALE GENOMIC DNA]</scope>
    <source>
        <strain evidence="2 3">HM1:IMSS clone 6</strain>
    </source>
</reference>
<dbReference type="VEuPathDB" id="AmoebaDB:KM1_061920"/>
<comment type="caution">
    <text evidence="2">The sequence shown here is derived from an EMBL/GenBank/DDBJ whole genome shotgun (WGS) entry which is preliminary data.</text>
</comment>
<protein>
    <recommendedName>
        <fullName evidence="1">Proteasome activator complex subunit 4 C-terminal domain-containing protein</fullName>
    </recommendedName>
</protein>
<dbReference type="EMBL" id="BDEQ01000001">
    <property type="protein sequence ID" value="GAT96995.1"/>
    <property type="molecule type" value="Genomic_DNA"/>
</dbReference>
<dbReference type="VEuPathDB" id="AmoebaDB:EHI5A_036370"/>
<dbReference type="InterPro" id="IPR035309">
    <property type="entry name" value="PSME4"/>
</dbReference>
<dbReference type="GO" id="GO:0005829">
    <property type="term" value="C:cytosol"/>
    <property type="evidence" value="ECO:0007669"/>
    <property type="project" value="TreeGrafter"/>
</dbReference>
<name>A0A5K1VK06_ENTHI</name>
<proteinExistence type="predicted"/>
<sequence>MQQQKPDPIMQLWNCYLKEYVPIIPVLQEEIHEFIFRLNKELLKKDYISLKHVLNNFQEFLYSGIGLTDEEIRELVKFCFNGISDKYYYNKQQKAISLVIELVLSSAKVKGMFGVSDTELSSFTCSNDADQIFGRIHFRDHSEDTFKGLELDYRHAFKKVNNNSTELAFNSGFLVLHFKNFFKEEDAQEIMDRINLFSGVTNGLKKSFLVNTFMPSKAQHLYLRELMDQWESIYTSDAMDYFMMVMLTDVLTNQSDVNINENDIEFIFNRINHDLFYEFNGGDGILDGVDNPFKGLIVVKPDDDDFLTVASLLIISLIEHEEVHNDEISPVLLKLRIFFESVHRTIAGDNDGLYTVFVFLKGLVVYFLHEGLLDQLNKESIQHFVDTIFKTMKPMFFSEQLPQECKDIIRWLMCVDGKRVCKLVIEEYSQLINCKPDDHHLQTFLVVVSLFIEILPQLIEDNDQVAVDIVNLVFQLHRYNSTIPDVNSIVVDLIITLSKQFYLVDSPPHTVANDSIQRSIFFILPDLLVEYFASLISLMKDVSNLDVFPFTNEYYNALETLLHFESEHRKVIEERILLYLNDTTTLLDCMNVIIGILVYYSNSFVNKLMSLVLSKMCLQNGDQYSILNLSENELEYCLSLLYSTLSIRCNFKKYEKQLFIILDHFNVHPKEKIREQNIDCCKKICAIGGITFSLPLFKPTYPMRFENYYEMTPNAHEDPQIIIDKEFFQQVYDKYIYTYFNKLKEICLLSANELKNKRNEFYSIVDVLECFIEGASILYDIREHNVQLPNKYECIRKQLESQYERRIQWEDIGRIIITGAQRIRECFEDDNKIIEKYLKIIRIYIKKQSSSYEPSCISFLIHPSRRSFETKFPPIIYYEQATTLLFQLQGHIYDSLISPLDIDVFIEEELLAICISDPEFHNYANQSNFFKEENAKYIVQQLVSHLPTVITDQNVKPYIFGLKLISTYVGHLPMNDFPIFFDIFKHFITIHFKDPSVFSNTPLTTLFSQFQLVAESSPVFQLKEIPEEFLTLLYQGSEIHPLTHLFLQKFISAYLLTHNKLPNSFVEYCLKQLVAQAPLPKRYGLLLRNYIRHFGDHGNVVIVVRGNEDSPENIKKYEKYSKMLRHHVHVITENEILNGKIEDSQGHFVLNYTTKYQNVAAFLVDSVHYKFPDEQKELLKQFFFDRKLLKKYIENLSMITAEDIVSDEDEDEGKYISLNDYVLMLRFIQILGKEAFEVLIDIANEKLRRKTKEDYRCAIVLFQLCVEGLQSLNVNEIEPLKKELVTMFEDVLNQQYEDVYAYANRLHALFSGRSDPRITKEFIQVASKKQSILAEMFLLNISRIRLDIMPFAMKRFEEIVKNPTEQISECAITFASKSVINQMLYPQQMIGFLDYITRTVQELPINNEDVRTDEIALPSSYKIVSKVLFPNCDQSFIINNQYLPILFNIYDKLLTYAQTTHGVMNDVVETLENYSSIFLNKCAFELYLNKLYELMKKYSNAVNQFSILSRNFTVTICVHEFQITKNHIDRMLNFVFELLQSNQTQIRLITSDVLFTIIDIFHPIENVCNRIEQLRINAIKKDSNESQQHSYILAVLSLISTYKTEIPKFLVKVLVDFASTTFTIKSCITSKKNALLEFWESHKDMWDVYYAPLFTYDERILLKEGNTPQYIV</sequence>
<dbReference type="GO" id="GO:0005634">
    <property type="term" value="C:nucleus"/>
    <property type="evidence" value="ECO:0007669"/>
    <property type="project" value="TreeGrafter"/>
</dbReference>
<dbReference type="GO" id="GO:0010499">
    <property type="term" value="P:proteasomal ubiquitin-independent protein catabolic process"/>
    <property type="evidence" value="ECO:0007669"/>
    <property type="project" value="TreeGrafter"/>
</dbReference>
<dbReference type="PANTHER" id="PTHR32170">
    <property type="entry name" value="PROTEASOME ACTIVATOR COMPLEX SUBUNIT 4"/>
    <property type="match status" value="1"/>
</dbReference>
<dbReference type="Proteomes" id="UP000078387">
    <property type="component" value="Unassembled WGS sequence"/>
</dbReference>
<organism evidence="2 3">
    <name type="scientific">Entamoeba histolytica</name>
    <dbReference type="NCBI Taxonomy" id="5759"/>
    <lineage>
        <taxon>Eukaryota</taxon>
        <taxon>Amoebozoa</taxon>
        <taxon>Evosea</taxon>
        <taxon>Archamoebae</taxon>
        <taxon>Mastigamoebida</taxon>
        <taxon>Entamoebidae</taxon>
        <taxon>Entamoeba</taxon>
    </lineage>
</organism>